<dbReference type="InterPro" id="IPR014710">
    <property type="entry name" value="RmlC-like_jellyroll"/>
</dbReference>
<feature type="domain" description="HTH cro/C1-type" evidence="2">
    <location>
        <begin position="6"/>
        <end position="60"/>
    </location>
</feature>
<dbReference type="Gene3D" id="2.60.120.10">
    <property type="entry name" value="Jelly Rolls"/>
    <property type="match status" value="1"/>
</dbReference>
<dbReference type="PROSITE" id="PS50943">
    <property type="entry name" value="HTH_CROC1"/>
    <property type="match status" value="1"/>
</dbReference>
<keyword evidence="4" id="KW-1185">Reference proteome</keyword>
<sequence length="183" mass="20988">MLGRNIREERKNKGLTLNDVARITGFTPSYLSQIERNIIDPSLSSLRKIAQALEVPIYIFLAEDDGQHILVKANERKKLKLPNSSIVYEMLSPMSNESKDDMNMVSMYFEMEPKCWLSTEYLVHKADEFIYIIQGSADIYLMQNKYTLNEGDSLYIKQNIPHNIYNDGKDVVKGISTVSPAIF</sequence>
<dbReference type="EMBL" id="JAJEKE010000024">
    <property type="protein sequence ID" value="MCQ1531500.1"/>
    <property type="molecule type" value="Genomic_DNA"/>
</dbReference>
<dbReference type="InterPro" id="IPR013096">
    <property type="entry name" value="Cupin_2"/>
</dbReference>
<dbReference type="Pfam" id="PF07883">
    <property type="entry name" value="Cupin_2"/>
    <property type="match status" value="1"/>
</dbReference>
<dbReference type="PANTHER" id="PTHR46797">
    <property type="entry name" value="HTH-TYPE TRANSCRIPTIONAL REGULATOR"/>
    <property type="match status" value="1"/>
</dbReference>
<dbReference type="Proteomes" id="UP001651880">
    <property type="component" value="Unassembled WGS sequence"/>
</dbReference>
<dbReference type="SUPFAM" id="SSF47413">
    <property type="entry name" value="lambda repressor-like DNA-binding domains"/>
    <property type="match status" value="1"/>
</dbReference>
<reference evidence="3 4" key="1">
    <citation type="submission" date="2021-10" db="EMBL/GenBank/DDBJ databases">
        <title>Lutispora strain m25 sp. nov., a thermophilic, non-spore-forming bacterium isolated from a lab-scale methanogenic bioreactor digesting anaerobic sludge.</title>
        <authorList>
            <person name="El Houari A."/>
            <person name="Mcdonald J."/>
        </authorList>
    </citation>
    <scope>NUCLEOTIDE SEQUENCE [LARGE SCALE GENOMIC DNA]</scope>
    <source>
        <strain evidence="4">m25</strain>
    </source>
</reference>
<dbReference type="SUPFAM" id="SSF51182">
    <property type="entry name" value="RmlC-like cupins"/>
    <property type="match status" value="1"/>
</dbReference>
<organism evidence="3 4">
    <name type="scientific">Lutispora saccharofermentans</name>
    <dbReference type="NCBI Taxonomy" id="3024236"/>
    <lineage>
        <taxon>Bacteria</taxon>
        <taxon>Bacillati</taxon>
        <taxon>Bacillota</taxon>
        <taxon>Clostridia</taxon>
        <taxon>Lutisporales</taxon>
        <taxon>Lutisporaceae</taxon>
        <taxon>Lutispora</taxon>
    </lineage>
</organism>
<keyword evidence="1" id="KW-0238">DNA-binding</keyword>
<evidence type="ECO:0000313" key="4">
    <source>
        <dbReference type="Proteomes" id="UP001651880"/>
    </source>
</evidence>
<dbReference type="CDD" id="cd02209">
    <property type="entry name" value="cupin_XRE_C"/>
    <property type="match status" value="1"/>
</dbReference>
<evidence type="ECO:0000313" key="3">
    <source>
        <dbReference type="EMBL" id="MCQ1531500.1"/>
    </source>
</evidence>
<protein>
    <submittedName>
        <fullName evidence="3">XRE family transcriptional regulator</fullName>
    </submittedName>
</protein>
<dbReference type="InterPro" id="IPR011051">
    <property type="entry name" value="RmlC_Cupin_sf"/>
</dbReference>
<accession>A0ABT1NJQ6</accession>
<evidence type="ECO:0000256" key="1">
    <source>
        <dbReference type="ARBA" id="ARBA00023125"/>
    </source>
</evidence>
<dbReference type="Gene3D" id="1.10.260.40">
    <property type="entry name" value="lambda repressor-like DNA-binding domains"/>
    <property type="match status" value="1"/>
</dbReference>
<dbReference type="PANTHER" id="PTHR46797:SF19">
    <property type="entry name" value="BLL2473 PROTEIN"/>
    <property type="match status" value="1"/>
</dbReference>
<dbReference type="InterPro" id="IPR050807">
    <property type="entry name" value="TransReg_Diox_bact_type"/>
</dbReference>
<proteinExistence type="predicted"/>
<comment type="caution">
    <text evidence="3">The sequence shown here is derived from an EMBL/GenBank/DDBJ whole genome shotgun (WGS) entry which is preliminary data.</text>
</comment>
<name>A0ABT1NJQ6_9FIRM</name>
<dbReference type="Pfam" id="PF01381">
    <property type="entry name" value="HTH_3"/>
    <property type="match status" value="1"/>
</dbReference>
<evidence type="ECO:0000259" key="2">
    <source>
        <dbReference type="PROSITE" id="PS50943"/>
    </source>
</evidence>
<dbReference type="InterPro" id="IPR001387">
    <property type="entry name" value="Cro/C1-type_HTH"/>
</dbReference>
<gene>
    <name evidence="3" type="ORF">LJD61_18465</name>
</gene>
<dbReference type="CDD" id="cd00093">
    <property type="entry name" value="HTH_XRE"/>
    <property type="match status" value="1"/>
</dbReference>
<dbReference type="InterPro" id="IPR010982">
    <property type="entry name" value="Lambda_DNA-bd_dom_sf"/>
</dbReference>
<dbReference type="RefSeq" id="WP_255229048.1">
    <property type="nucleotide sequence ID" value="NZ_JAJEKE010000024.1"/>
</dbReference>
<dbReference type="SMART" id="SM00530">
    <property type="entry name" value="HTH_XRE"/>
    <property type="match status" value="1"/>
</dbReference>